<keyword evidence="8 10" id="KW-0675">Receptor</keyword>
<evidence type="ECO:0000256" key="2">
    <source>
        <dbReference type="ARBA" id="ARBA00022475"/>
    </source>
</evidence>
<keyword evidence="2" id="KW-1003">Cell membrane</keyword>
<evidence type="ECO:0000313" key="12">
    <source>
        <dbReference type="RefSeq" id="XP_011303490.1"/>
    </source>
</evidence>
<dbReference type="PANTHER" id="PTHR21137:SF35">
    <property type="entry name" value="ODORANT RECEPTOR 19A-RELATED"/>
    <property type="match status" value="1"/>
</dbReference>
<gene>
    <name evidence="12" type="primary">LOC105266780</name>
</gene>
<feature type="transmembrane region" description="Helical" evidence="10">
    <location>
        <begin position="6"/>
        <end position="25"/>
    </location>
</feature>
<dbReference type="InterPro" id="IPR004117">
    <property type="entry name" value="7tm6_olfct_rcpt"/>
</dbReference>
<feature type="transmembrane region" description="Helical" evidence="10">
    <location>
        <begin position="37"/>
        <end position="58"/>
    </location>
</feature>
<comment type="similarity">
    <text evidence="10">Belongs to the insect chemoreceptor superfamily. Heteromeric odorant receptor channel (TC 1.A.69) family.</text>
</comment>
<evidence type="ECO:0000256" key="7">
    <source>
        <dbReference type="ARBA" id="ARBA00023136"/>
    </source>
</evidence>
<evidence type="ECO:0000256" key="3">
    <source>
        <dbReference type="ARBA" id="ARBA00022606"/>
    </source>
</evidence>
<evidence type="ECO:0000256" key="4">
    <source>
        <dbReference type="ARBA" id="ARBA00022692"/>
    </source>
</evidence>
<dbReference type="GO" id="GO:0005549">
    <property type="term" value="F:odorant binding"/>
    <property type="evidence" value="ECO:0007669"/>
    <property type="project" value="InterPro"/>
</dbReference>
<dbReference type="RefSeq" id="XP_011303490.1">
    <property type="nucleotide sequence ID" value="XM_011305188.1"/>
</dbReference>
<dbReference type="AlphaFoldDB" id="A0A9R1T614"/>
<comment type="subcellular location">
    <subcellularLocation>
        <location evidence="1 10">Cell membrane</location>
        <topology evidence="1 10">Multi-pass membrane protein</topology>
    </subcellularLocation>
</comment>
<feature type="transmembrane region" description="Helical" evidence="10">
    <location>
        <begin position="250"/>
        <end position="274"/>
    </location>
</feature>
<dbReference type="GO" id="GO:0005886">
    <property type="term" value="C:plasma membrane"/>
    <property type="evidence" value="ECO:0007669"/>
    <property type="project" value="UniProtKB-SubCell"/>
</dbReference>
<dbReference type="OrthoDB" id="8185860at2759"/>
<dbReference type="GeneID" id="105266780"/>
<evidence type="ECO:0000256" key="10">
    <source>
        <dbReference type="RuleBase" id="RU351113"/>
    </source>
</evidence>
<feature type="transmembrane region" description="Helical" evidence="10">
    <location>
        <begin position="70"/>
        <end position="91"/>
    </location>
</feature>
<evidence type="ECO:0000256" key="9">
    <source>
        <dbReference type="ARBA" id="ARBA00023224"/>
    </source>
</evidence>
<comment type="caution">
    <text evidence="10">Lacks conserved residue(s) required for the propagation of feature annotation.</text>
</comment>
<feature type="transmembrane region" description="Helical" evidence="10">
    <location>
        <begin position="130"/>
        <end position="148"/>
    </location>
</feature>
<name>A0A9R1T614_9HYME</name>
<keyword evidence="5 10" id="KW-0552">Olfaction</keyword>
<keyword evidence="9 10" id="KW-0807">Transducer</keyword>
<dbReference type="PANTHER" id="PTHR21137">
    <property type="entry name" value="ODORANT RECEPTOR"/>
    <property type="match status" value="1"/>
</dbReference>
<dbReference type="Proteomes" id="UP000694866">
    <property type="component" value="Unplaced"/>
</dbReference>
<evidence type="ECO:0000256" key="5">
    <source>
        <dbReference type="ARBA" id="ARBA00022725"/>
    </source>
</evidence>
<reference evidence="12" key="1">
    <citation type="submission" date="2025-08" db="UniProtKB">
        <authorList>
            <consortium name="RefSeq"/>
        </authorList>
    </citation>
    <scope>IDENTIFICATION</scope>
    <source>
        <strain evidence="12">USDA-PBARC FA_bdor</strain>
        <tissue evidence="12">Whole organism</tissue>
    </source>
</reference>
<evidence type="ECO:0000256" key="6">
    <source>
        <dbReference type="ARBA" id="ARBA00022989"/>
    </source>
</evidence>
<sequence>MTVEIPEQWPVTLIYFFLSCAGFGIAENRSQRRILNISLAIFITMCAVAMYVMSMNLLYNIREGSDSQEILTILFSTVIAALVTFKLISFLTRRTAYEGLLLITREKLWRNSWTDYGILVLEKCGHQAKVFLFAFVIIGHICGATFILEPIYLMRNENITSASHRRLPFEIRIGLPGHETPYYELFFFIDFDILKDRFEDIYRNRREKISGDGMGSALMEFKQCVMQHQFLIKLVNDVESLYKIMNLFQLLVYSFVICMVSYQLLTATNAFFVFKFASFGTGNLLQLFAITLTCHNIKIASEEVAVGIYRSSWYHENFSKKGRELSRNFLLVFMKTQYPCYLSGCGFFPITLDTLKSIITTAFSYLTLIRESMK</sequence>
<evidence type="ECO:0000313" key="11">
    <source>
        <dbReference type="Proteomes" id="UP000694866"/>
    </source>
</evidence>
<protein>
    <recommendedName>
        <fullName evidence="10">Odorant receptor</fullName>
    </recommendedName>
</protein>
<keyword evidence="6 10" id="KW-1133">Transmembrane helix</keyword>
<proteinExistence type="inferred from homology"/>
<keyword evidence="3 10" id="KW-0716">Sensory transduction</keyword>
<accession>A0A9R1T614</accession>
<keyword evidence="4 10" id="KW-0812">Transmembrane</keyword>
<evidence type="ECO:0000256" key="1">
    <source>
        <dbReference type="ARBA" id="ARBA00004651"/>
    </source>
</evidence>
<keyword evidence="7 10" id="KW-0472">Membrane</keyword>
<dbReference type="GO" id="GO:0004984">
    <property type="term" value="F:olfactory receptor activity"/>
    <property type="evidence" value="ECO:0007669"/>
    <property type="project" value="InterPro"/>
</dbReference>
<keyword evidence="11" id="KW-1185">Reference proteome</keyword>
<evidence type="ECO:0000256" key="8">
    <source>
        <dbReference type="ARBA" id="ARBA00023170"/>
    </source>
</evidence>
<dbReference type="Pfam" id="PF02949">
    <property type="entry name" value="7tm_6"/>
    <property type="match status" value="1"/>
</dbReference>
<organism evidence="11 12">
    <name type="scientific">Fopius arisanus</name>
    <dbReference type="NCBI Taxonomy" id="64838"/>
    <lineage>
        <taxon>Eukaryota</taxon>
        <taxon>Metazoa</taxon>
        <taxon>Ecdysozoa</taxon>
        <taxon>Arthropoda</taxon>
        <taxon>Hexapoda</taxon>
        <taxon>Insecta</taxon>
        <taxon>Pterygota</taxon>
        <taxon>Neoptera</taxon>
        <taxon>Endopterygota</taxon>
        <taxon>Hymenoptera</taxon>
        <taxon>Apocrita</taxon>
        <taxon>Ichneumonoidea</taxon>
        <taxon>Braconidae</taxon>
        <taxon>Opiinae</taxon>
        <taxon>Fopius</taxon>
    </lineage>
</organism>
<dbReference type="GO" id="GO:0007165">
    <property type="term" value="P:signal transduction"/>
    <property type="evidence" value="ECO:0007669"/>
    <property type="project" value="UniProtKB-KW"/>
</dbReference>